<name>A0A6M8UEN2_9GAMM</name>
<sequence>MTVKATKEGDAWTTYTKVVPVNAIAYCSSSPTLYFHPDSETIISLDACDGDLLEQEHNRLSLLLAARVDAQQRIEILTTEAGKIGWGGLTERERYQYLLKQEYQKLDEAVIALRHELADLTPASALVQATLLDENAKKSAIGITELIEIRGSEYRGGKYTYVRSDKIRSHWRRYRLNDGEKKTNSRSFITTVSHTGEDGVTRTRQTVDMDKLKSQLAKIKPSMTLWEQKLIDDHVDVLACWAEELNESLKKHAESGSGNMVFDSQAQLLRWTYGAGLKGCLNPFEYDIRTRQRKPTATVSGKLSAYASMALAEGKSTAKVYWPDHAGVRICYPLDPERIPGGGIGVLGTLRFDFELALSGTIGASLGIEAGVGFSGDTVKGLPVKAVATGIPGYWRQVDISKAAEDAKSGAELSLFAGAEAGANLGGKLVWLNPDKDGRGSEQFSTLAKVATGVAAQAGWGVSGCVELSWKDGKVRIRVKGGLCSGMGAKGSVTLEVDGRAIMTEFMPCLVYMLRNADYTRLMAIMTEDDYNYFCAIPLLVGMYGLNRVIDAGISLKTELKQGWDDKEARVALMENILAKDDCMKFAPPESKGAVIASLIETSFWDGVASPASHRAEACEGSTTFASRKRAILNVLRWVQSKREHENVMQHLSKNIGKKDDWKMNEARVLAFLGQGEEPLEYGYDGMFVPGAQKVIITPSHYAENLHAIYDWLPDAPAVPAGHPNMSEWRLTEVPLRYIHSCTRYITTQHGR</sequence>
<keyword evidence="2" id="KW-1185">Reference proteome</keyword>
<organism evidence="1 2">
    <name type="scientific">Paramixta manurensis</name>
    <dbReference type="NCBI Taxonomy" id="2740817"/>
    <lineage>
        <taxon>Bacteria</taxon>
        <taxon>Pseudomonadati</taxon>
        <taxon>Pseudomonadota</taxon>
        <taxon>Gammaproteobacteria</taxon>
        <taxon>Enterobacterales</taxon>
        <taxon>Erwiniaceae</taxon>
        <taxon>Paramixta</taxon>
    </lineage>
</organism>
<dbReference type="EMBL" id="CP054212">
    <property type="protein sequence ID" value="QKJ86937.1"/>
    <property type="molecule type" value="Genomic_DNA"/>
</dbReference>
<dbReference type="KEGG" id="pmak:PMPD1_1988"/>
<protein>
    <submittedName>
        <fullName evidence="1">Uncharacterized protein</fullName>
    </submittedName>
</protein>
<gene>
    <name evidence="1" type="ORF">PMPD1_1988</name>
</gene>
<evidence type="ECO:0000313" key="1">
    <source>
        <dbReference type="EMBL" id="QKJ86937.1"/>
    </source>
</evidence>
<reference evidence="1 2" key="1">
    <citation type="submission" date="2020-06" db="EMBL/GenBank/DDBJ databases">
        <title>Genome sequence of Paramixta manurensis strain PD-1.</title>
        <authorList>
            <person name="Lee C.W."/>
            <person name="Kim J."/>
        </authorList>
    </citation>
    <scope>NUCLEOTIDE SEQUENCE [LARGE SCALE GENOMIC DNA]</scope>
    <source>
        <strain evidence="1 2">PD-1</strain>
    </source>
</reference>
<evidence type="ECO:0000313" key="2">
    <source>
        <dbReference type="Proteomes" id="UP000505325"/>
    </source>
</evidence>
<dbReference type="Proteomes" id="UP000505325">
    <property type="component" value="Chromosome"/>
</dbReference>
<dbReference type="RefSeq" id="WP_173633918.1">
    <property type="nucleotide sequence ID" value="NZ_CP054212.1"/>
</dbReference>
<dbReference type="AlphaFoldDB" id="A0A6M8UEN2"/>
<accession>A0A6M8UEN2</accession>
<proteinExistence type="predicted"/>